<evidence type="ECO:0000313" key="4">
    <source>
        <dbReference type="Proteomes" id="UP000014978"/>
    </source>
</evidence>
<dbReference type="Gene3D" id="3.10.110.10">
    <property type="entry name" value="Ubiquitin Conjugating Enzyme"/>
    <property type="match status" value="1"/>
</dbReference>
<proteinExistence type="predicted"/>
<dbReference type="FunFam" id="3.10.110.10:FF:000051">
    <property type="entry name" value="ubiquitin-conjugating enzyme E2 R2-like"/>
    <property type="match status" value="1"/>
</dbReference>
<dbReference type="HOGENOM" id="CLU_030988_10_1_1"/>
<dbReference type="OMA" id="MFEWEVM"/>
<dbReference type="InterPro" id="IPR050113">
    <property type="entry name" value="Ub_conjugating_enzyme"/>
</dbReference>
<dbReference type="InParanoid" id="S7WBW4"/>
<comment type="caution">
    <text evidence="3">The sequence shown here is derived from an EMBL/GenBank/DDBJ whole genome shotgun (WGS) entry which is preliminary data.</text>
</comment>
<protein>
    <submittedName>
        <fullName evidence="3">Ubiquitin-conjugating enzyme E2G 1</fullName>
    </submittedName>
</protein>
<dbReference type="InterPro" id="IPR000608">
    <property type="entry name" value="UBC"/>
</dbReference>
<dbReference type="STRING" id="1358809.S7WBW4"/>
<name>S7WBW4_SPRLO</name>
<dbReference type="AlphaFoldDB" id="S7WBW4"/>
<reference evidence="4" key="1">
    <citation type="journal article" date="2013" name="PLoS Genet.">
        <title>The genome of Spraguea lophii and the basis of host-microsporidian interactions.</title>
        <authorList>
            <person name="Campbell S.E."/>
            <person name="Williams T.A."/>
            <person name="Yousuf A."/>
            <person name="Soanes D.M."/>
            <person name="Paszkiewicz K.H."/>
            <person name="Williams B.A.P."/>
        </authorList>
    </citation>
    <scope>NUCLEOTIDE SEQUENCE [LARGE SCALE GENOMIC DNA]</scope>
    <source>
        <strain evidence="4">42_110</strain>
    </source>
</reference>
<dbReference type="Pfam" id="PF00179">
    <property type="entry name" value="UQ_con"/>
    <property type="match status" value="1"/>
</dbReference>
<dbReference type="PANTHER" id="PTHR24067">
    <property type="entry name" value="UBIQUITIN-CONJUGATING ENZYME E2"/>
    <property type="match status" value="1"/>
</dbReference>
<dbReference type="Proteomes" id="UP000014978">
    <property type="component" value="Unassembled WGS sequence"/>
</dbReference>
<organism evidence="3 4">
    <name type="scientific">Spraguea lophii (strain 42_110)</name>
    <name type="common">Microsporidian parasite</name>
    <dbReference type="NCBI Taxonomy" id="1358809"/>
    <lineage>
        <taxon>Eukaryota</taxon>
        <taxon>Fungi</taxon>
        <taxon>Fungi incertae sedis</taxon>
        <taxon>Microsporidia</taxon>
        <taxon>Spragueidae</taxon>
        <taxon>Spraguea</taxon>
    </lineage>
</organism>
<keyword evidence="1" id="KW-0833">Ubl conjugation pathway</keyword>
<evidence type="ECO:0000259" key="2">
    <source>
        <dbReference type="PROSITE" id="PS50127"/>
    </source>
</evidence>
<dbReference type="VEuPathDB" id="MicrosporidiaDB:SLOPH_2037"/>
<evidence type="ECO:0000256" key="1">
    <source>
        <dbReference type="ARBA" id="ARBA00022786"/>
    </source>
</evidence>
<dbReference type="PROSITE" id="PS50127">
    <property type="entry name" value="UBC_2"/>
    <property type="match status" value="1"/>
</dbReference>
<dbReference type="FunCoup" id="S7WBW4">
    <property type="interactions" value="88"/>
</dbReference>
<dbReference type="SMART" id="SM00212">
    <property type="entry name" value="UBCc"/>
    <property type="match status" value="1"/>
</dbReference>
<accession>S7WBW4</accession>
<evidence type="ECO:0000313" key="3">
    <source>
        <dbReference type="EMBL" id="EPR79237.1"/>
    </source>
</evidence>
<dbReference type="InterPro" id="IPR016135">
    <property type="entry name" value="UBQ-conjugating_enzyme/RWD"/>
</dbReference>
<gene>
    <name evidence="3" type="ORF">SLOPH_2037</name>
</gene>
<dbReference type="OrthoDB" id="19692at2759"/>
<keyword evidence="4" id="KW-1185">Reference proteome</keyword>
<sequence length="167" mass="19497">MASSENSRSRAFIEKEFQRILEKGNEHFSIGLVDNNIYKWEIIILGPRDTHYENGIFKAHMVFPSEYPEAPPQFLFKTQMHHPNIDKRGMVCISILHKPGEDEYGYEKMEERWMPVRNPESVILSIISLLSAPNCESPSNLDAAQEMRENPEIYKKKVMRLTQKTLE</sequence>
<dbReference type="SUPFAM" id="SSF54495">
    <property type="entry name" value="UBC-like"/>
    <property type="match status" value="1"/>
</dbReference>
<dbReference type="EMBL" id="ATCN01000329">
    <property type="protein sequence ID" value="EPR79237.1"/>
    <property type="molecule type" value="Genomic_DNA"/>
</dbReference>
<feature type="domain" description="UBC core" evidence="2">
    <location>
        <begin position="8"/>
        <end position="167"/>
    </location>
</feature>